<keyword evidence="2" id="KW-0812">Transmembrane</keyword>
<feature type="region of interest" description="Disordered" evidence="1">
    <location>
        <begin position="14"/>
        <end position="35"/>
    </location>
</feature>
<evidence type="ECO:0008006" key="5">
    <source>
        <dbReference type="Google" id="ProtNLM"/>
    </source>
</evidence>
<sequence>MDMDSRLFSEKFPSFLSSSSSSSSSTKSSSTHPLTLNHSSTSSELNLNKSFNQVVVADDYSLKFASKLFLFITLLGTTFRGCYFNYFCHSKIYQKYLKWLSYLYELITFIGLLLFMQDLFDKKRFQTLFSHSNKTYTMTFVFKFSGFCLLLEQIVMKSMTLLNGPNILNIVYEIAKNCHWKHNERIRNRLLYFYILFQLFGNIFGYLSISIFVGHSFKKKLIYFVCGIIFSSNKLSVTLIHFFVSILINHRIQGWKNRFYQYKNYSLLLLEIIEQRNHIKELNKQLSLMIFVKLISNSIELAAIICILEDLLSTGQDFRLIFAIICYLLTTWFELFAECYTSQSMHDQMNDFIESTQNCFATMSNKSIFIHNDDNDDHSKQHNHNRLTNNNTNTKKIIRSMDDDEYRCLDQISRLEENFYFSTMGFIVLKNSILLTIMGNVFSFAILLIQTK</sequence>
<organism evidence="3 4">
    <name type="scientific">Dermatophagoides pteronyssinus</name>
    <name type="common">European house dust mite</name>
    <dbReference type="NCBI Taxonomy" id="6956"/>
    <lineage>
        <taxon>Eukaryota</taxon>
        <taxon>Metazoa</taxon>
        <taxon>Ecdysozoa</taxon>
        <taxon>Arthropoda</taxon>
        <taxon>Chelicerata</taxon>
        <taxon>Arachnida</taxon>
        <taxon>Acari</taxon>
        <taxon>Acariformes</taxon>
        <taxon>Sarcoptiformes</taxon>
        <taxon>Astigmata</taxon>
        <taxon>Psoroptidia</taxon>
        <taxon>Analgoidea</taxon>
        <taxon>Pyroglyphidae</taxon>
        <taxon>Dermatophagoidinae</taxon>
        <taxon>Dermatophagoides</taxon>
    </lineage>
</organism>
<keyword evidence="4" id="KW-1185">Reference proteome</keyword>
<accession>A0ABQ8JVL9</accession>
<proteinExistence type="predicted"/>
<comment type="caution">
    <text evidence="3">The sequence shown here is derived from an EMBL/GenBank/DDBJ whole genome shotgun (WGS) entry which is preliminary data.</text>
</comment>
<evidence type="ECO:0000256" key="1">
    <source>
        <dbReference type="SAM" id="MobiDB-lite"/>
    </source>
</evidence>
<keyword evidence="2" id="KW-0472">Membrane</keyword>
<dbReference type="Proteomes" id="UP000887458">
    <property type="component" value="Unassembled WGS sequence"/>
</dbReference>
<feature type="transmembrane region" description="Helical" evidence="2">
    <location>
        <begin position="68"/>
        <end position="87"/>
    </location>
</feature>
<reference evidence="3 4" key="2">
    <citation type="journal article" date="2022" name="Mol. Biol. Evol.">
        <title>Comparative Genomics Reveals Insights into the Divergent Evolution of Astigmatic Mites and Household Pest Adaptations.</title>
        <authorList>
            <person name="Xiong Q."/>
            <person name="Wan A.T."/>
            <person name="Liu X."/>
            <person name="Fung C.S."/>
            <person name="Xiao X."/>
            <person name="Malainual N."/>
            <person name="Hou J."/>
            <person name="Wang L."/>
            <person name="Wang M."/>
            <person name="Yang K.Y."/>
            <person name="Cui Y."/>
            <person name="Leung E.L."/>
            <person name="Nong W."/>
            <person name="Shin S.K."/>
            <person name="Au S.W."/>
            <person name="Jeong K.Y."/>
            <person name="Chew F.T."/>
            <person name="Hui J.H."/>
            <person name="Leung T.F."/>
            <person name="Tungtrongchitr A."/>
            <person name="Zhong N."/>
            <person name="Liu Z."/>
            <person name="Tsui S.K."/>
        </authorList>
    </citation>
    <scope>NUCLEOTIDE SEQUENCE [LARGE SCALE GENOMIC DNA]</scope>
    <source>
        <strain evidence="3">Derp</strain>
    </source>
</reference>
<name>A0ABQ8JVL9_DERPT</name>
<gene>
    <name evidence="3" type="ORF">DERP_011029</name>
</gene>
<evidence type="ECO:0000313" key="4">
    <source>
        <dbReference type="Proteomes" id="UP000887458"/>
    </source>
</evidence>
<protein>
    <recommendedName>
        <fullName evidence="5">Gustatory receptor</fullName>
    </recommendedName>
</protein>
<feature type="compositionally biased region" description="Low complexity" evidence="1">
    <location>
        <begin position="17"/>
        <end position="31"/>
    </location>
</feature>
<dbReference type="EMBL" id="NJHN03000010">
    <property type="protein sequence ID" value="KAH9426460.1"/>
    <property type="molecule type" value="Genomic_DNA"/>
</dbReference>
<feature type="transmembrane region" description="Helical" evidence="2">
    <location>
        <begin position="286"/>
        <end position="308"/>
    </location>
</feature>
<keyword evidence="2" id="KW-1133">Transmembrane helix</keyword>
<feature type="transmembrane region" description="Helical" evidence="2">
    <location>
        <begin position="136"/>
        <end position="155"/>
    </location>
</feature>
<evidence type="ECO:0000256" key="2">
    <source>
        <dbReference type="SAM" id="Phobius"/>
    </source>
</evidence>
<feature type="transmembrane region" description="Helical" evidence="2">
    <location>
        <begin position="320"/>
        <end position="340"/>
    </location>
</feature>
<feature type="transmembrane region" description="Helical" evidence="2">
    <location>
        <begin position="191"/>
        <end position="215"/>
    </location>
</feature>
<feature type="transmembrane region" description="Helical" evidence="2">
    <location>
        <begin position="99"/>
        <end position="116"/>
    </location>
</feature>
<feature type="transmembrane region" description="Helical" evidence="2">
    <location>
        <begin position="419"/>
        <end position="449"/>
    </location>
</feature>
<reference evidence="3 4" key="1">
    <citation type="journal article" date="2018" name="J. Allergy Clin. Immunol.">
        <title>High-quality assembly of Dermatophagoides pteronyssinus genome and transcriptome reveals a wide range of novel allergens.</title>
        <authorList>
            <person name="Liu X.Y."/>
            <person name="Yang K.Y."/>
            <person name="Wang M.Q."/>
            <person name="Kwok J.S."/>
            <person name="Zeng X."/>
            <person name="Yang Z."/>
            <person name="Xiao X.J."/>
            <person name="Lau C.P."/>
            <person name="Li Y."/>
            <person name="Huang Z.M."/>
            <person name="Ba J.G."/>
            <person name="Yim A.K."/>
            <person name="Ouyang C.Y."/>
            <person name="Ngai S.M."/>
            <person name="Chan T.F."/>
            <person name="Leung E.L."/>
            <person name="Liu L."/>
            <person name="Liu Z.G."/>
            <person name="Tsui S.K."/>
        </authorList>
    </citation>
    <scope>NUCLEOTIDE SEQUENCE [LARGE SCALE GENOMIC DNA]</scope>
    <source>
        <strain evidence="3">Derp</strain>
    </source>
</reference>
<evidence type="ECO:0000313" key="3">
    <source>
        <dbReference type="EMBL" id="KAH9426460.1"/>
    </source>
</evidence>
<feature type="transmembrane region" description="Helical" evidence="2">
    <location>
        <begin position="221"/>
        <end position="248"/>
    </location>
</feature>